<keyword evidence="2" id="KW-1185">Reference proteome</keyword>
<organism evidence="1 2">
    <name type="scientific">Conidiobolus coronatus (strain ATCC 28846 / CBS 209.66 / NRRL 28638)</name>
    <name type="common">Delacroixia coronata</name>
    <dbReference type="NCBI Taxonomy" id="796925"/>
    <lineage>
        <taxon>Eukaryota</taxon>
        <taxon>Fungi</taxon>
        <taxon>Fungi incertae sedis</taxon>
        <taxon>Zoopagomycota</taxon>
        <taxon>Entomophthoromycotina</taxon>
        <taxon>Entomophthoromycetes</taxon>
        <taxon>Entomophthorales</taxon>
        <taxon>Ancylistaceae</taxon>
        <taxon>Conidiobolus</taxon>
    </lineage>
</organism>
<sequence length="403" mass="45764">MGIEDLIKSDLLTLYNKGLSETEAHVEISKLRYKDRISQKTVNKYFEGFRANERSLGDDITKTSRKNMSKLAMLAGISQTTISRKIKQLNSSGERVKYVSKKHRLKFSDEFIIDLVNKNPGHSISELADITNISKSAICSRIKQLNSRGEKLNYTGKKREYKYTDEFLINLINENPDLNMSELAKLANATTNSIFQRIKRINSEGVKVNYIIKSPVPSFTDEFLRNLIIKNPDLSIESLAKLIDTSNSLIVYRLRDIKSKVEGEGCSDNHMSKFSDENLIEMISENPDFSLKKLSKLLGTSPTTIGNRIKKINSEGERVRYISKDFPKDKVETCDLQNPKSKLSDEFLIDLVIENPGFGVKELAKLADTSVRVISIRLKQIDWIKARTNYNNNNSAFVAKSSD</sequence>
<dbReference type="InterPro" id="IPR036390">
    <property type="entry name" value="WH_DNA-bd_sf"/>
</dbReference>
<dbReference type="Gene3D" id="1.10.10.10">
    <property type="entry name" value="Winged helix-like DNA-binding domain superfamily/Winged helix DNA-binding domain"/>
    <property type="match status" value="2"/>
</dbReference>
<evidence type="ECO:0000313" key="2">
    <source>
        <dbReference type="Proteomes" id="UP000070444"/>
    </source>
</evidence>
<reference evidence="1 2" key="1">
    <citation type="journal article" date="2015" name="Genome Biol. Evol.">
        <title>Phylogenomic analyses indicate that early fungi evolved digesting cell walls of algal ancestors of land plants.</title>
        <authorList>
            <person name="Chang Y."/>
            <person name="Wang S."/>
            <person name="Sekimoto S."/>
            <person name="Aerts A.L."/>
            <person name="Choi C."/>
            <person name="Clum A."/>
            <person name="LaButti K.M."/>
            <person name="Lindquist E.A."/>
            <person name="Yee Ngan C."/>
            <person name="Ohm R.A."/>
            <person name="Salamov A.A."/>
            <person name="Grigoriev I.V."/>
            <person name="Spatafora J.W."/>
            <person name="Berbee M.L."/>
        </authorList>
    </citation>
    <scope>NUCLEOTIDE SEQUENCE [LARGE SCALE GENOMIC DNA]</scope>
    <source>
        <strain evidence="1 2">NRRL 28638</strain>
    </source>
</reference>
<accession>A0A137PHN0</accession>
<dbReference type="EMBL" id="KQ964423">
    <property type="protein sequence ID" value="KXN74490.1"/>
    <property type="molecule type" value="Genomic_DNA"/>
</dbReference>
<evidence type="ECO:0000313" key="1">
    <source>
        <dbReference type="EMBL" id="KXN74490.1"/>
    </source>
</evidence>
<gene>
    <name evidence="1" type="ORF">CONCODRAFT_14824</name>
</gene>
<dbReference type="Proteomes" id="UP000070444">
    <property type="component" value="Unassembled WGS sequence"/>
</dbReference>
<dbReference type="Pfam" id="PF13412">
    <property type="entry name" value="HTH_24"/>
    <property type="match status" value="1"/>
</dbReference>
<dbReference type="InterPro" id="IPR019885">
    <property type="entry name" value="Tscrpt_reg_HTH_AsnC-type_CS"/>
</dbReference>
<dbReference type="PROSITE" id="PS00519">
    <property type="entry name" value="HTH_ASNC_1"/>
    <property type="match status" value="1"/>
</dbReference>
<name>A0A137PHN0_CONC2</name>
<dbReference type="InterPro" id="IPR036388">
    <property type="entry name" value="WH-like_DNA-bd_sf"/>
</dbReference>
<dbReference type="AlphaFoldDB" id="A0A137PHN0"/>
<proteinExistence type="predicted"/>
<dbReference type="SUPFAM" id="SSF46785">
    <property type="entry name" value="Winged helix' DNA-binding domain"/>
    <property type="match status" value="1"/>
</dbReference>
<protein>
    <submittedName>
        <fullName evidence="1">Uncharacterized protein</fullName>
    </submittedName>
</protein>